<dbReference type="GO" id="GO:0032357">
    <property type="term" value="F:oxidized purine DNA binding"/>
    <property type="evidence" value="ECO:0007669"/>
    <property type="project" value="TreeGrafter"/>
</dbReference>
<dbReference type="FunFam" id="1.10.340.30:FF:000002">
    <property type="entry name" value="Adenine DNA glycosylase"/>
    <property type="match status" value="1"/>
</dbReference>
<evidence type="ECO:0000256" key="14">
    <source>
        <dbReference type="RuleBase" id="RU365096"/>
    </source>
</evidence>
<dbReference type="CDD" id="cd00056">
    <property type="entry name" value="ENDO3c"/>
    <property type="match status" value="1"/>
</dbReference>
<dbReference type="PANTHER" id="PTHR42944:SF1">
    <property type="entry name" value="ADENINE DNA GLYCOSYLASE"/>
    <property type="match status" value="1"/>
</dbReference>
<evidence type="ECO:0000313" key="18">
    <source>
        <dbReference type="Proteomes" id="UP000501316"/>
    </source>
</evidence>
<evidence type="ECO:0000256" key="2">
    <source>
        <dbReference type="ARBA" id="ARBA00002933"/>
    </source>
</evidence>
<evidence type="ECO:0000256" key="12">
    <source>
        <dbReference type="ARBA" id="ARBA00023204"/>
    </source>
</evidence>
<protein>
    <recommendedName>
        <fullName evidence="5 14">Adenine DNA glycosylase</fullName>
        <ecNumber evidence="4 14">3.2.2.31</ecNumber>
    </recommendedName>
</protein>
<dbReference type="PROSITE" id="PS01155">
    <property type="entry name" value="ENDONUCLEASE_III_2"/>
    <property type="match status" value="1"/>
</dbReference>
<reference evidence="18 19" key="1">
    <citation type="submission" date="2019-11" db="EMBL/GenBank/DDBJ databases">
        <authorList>
            <person name="Ren C."/>
            <person name="Wang H."/>
            <person name="Xu Y."/>
        </authorList>
    </citation>
    <scope>NUCLEOTIDE SEQUENCE [LARGE SCALE GENOMIC DNA]</scope>
    <source>
        <strain evidence="19">JNU-WLY1368</strain>
        <strain evidence="16 18">LBM 19010</strain>
    </source>
</reference>
<dbReference type="Pfam" id="PF14815">
    <property type="entry name" value="NUDIX_4"/>
    <property type="match status" value="1"/>
</dbReference>
<reference evidence="17" key="3">
    <citation type="journal article" date="2022" name="Int. J. Syst. Evol. Microbiol.">
        <title>Caproicibacterium lactatifermentans sp. nov., isolated from pit clay used for the production of Chinese strong aroma-type liquor.</title>
        <authorList>
            <person name="Wang H."/>
            <person name="Gu Y."/>
            <person name="Zhao D."/>
            <person name="Qiao Z."/>
            <person name="Zheng J."/>
            <person name="Gao J."/>
            <person name="Ren C."/>
            <person name="Xu Y."/>
        </authorList>
    </citation>
    <scope>NUCLEOTIDE SEQUENCE</scope>
    <source>
        <strain evidence="17">JNU-WLY1368</strain>
    </source>
</reference>
<evidence type="ECO:0000313" key="17">
    <source>
        <dbReference type="EMBL" id="QKO29784.1"/>
    </source>
</evidence>
<dbReference type="Gene3D" id="1.10.340.30">
    <property type="entry name" value="Hypothetical protein, domain 2"/>
    <property type="match status" value="1"/>
</dbReference>
<name>A0A859DNG5_9FIRM</name>
<evidence type="ECO:0000256" key="6">
    <source>
        <dbReference type="ARBA" id="ARBA00022485"/>
    </source>
</evidence>
<reference evidence="17" key="2">
    <citation type="journal article" date="2021" name="Appl. Environ. Microbiol.">
        <title>Adaptability of a Caproate-Producing Bacterium Contributes to Its Dominance in an Anaerobic Fermentation System.</title>
        <authorList>
            <person name="Wang H."/>
            <person name="Gu Y."/>
            <person name="Zhou W."/>
            <person name="Zhao D."/>
            <person name="Qiao Z."/>
            <person name="Zheng J."/>
            <person name="Gao J."/>
            <person name="Chen X."/>
            <person name="Ren C."/>
            <person name="Xu Y."/>
        </authorList>
    </citation>
    <scope>NUCLEOTIDE SEQUENCE</scope>
    <source>
        <strain evidence="17">JNU-WLY1368</strain>
    </source>
</reference>
<dbReference type="InterPro" id="IPR044298">
    <property type="entry name" value="MIG/MutY"/>
</dbReference>
<proteinExistence type="inferred from homology"/>
<dbReference type="GO" id="GO:0006298">
    <property type="term" value="P:mismatch repair"/>
    <property type="evidence" value="ECO:0007669"/>
    <property type="project" value="TreeGrafter"/>
</dbReference>
<dbReference type="InterPro" id="IPR023170">
    <property type="entry name" value="HhH_base_excis_C"/>
</dbReference>
<comment type="similarity">
    <text evidence="3 14">Belongs to the Nth/MutY family.</text>
</comment>
<dbReference type="Pfam" id="PF00633">
    <property type="entry name" value="HHH"/>
    <property type="match status" value="1"/>
</dbReference>
<keyword evidence="10 14" id="KW-0408">Iron</keyword>
<sequence length="365" mass="41060">MQKMKRIVQPLLRWFQRNARDLPWRHHPTPYRVWISEIMLQQTRVEAVKGYFERFLKAAPDIPSLAALPEERLLKLWEGLGYYSRARNLQKAAKVAVEKYGGRLPASYPELLTLPGIGPYTAGAIASIAFHLPVPAVDGNVLRVWMRLTADSADISDPTVKRCVEAGVQAILPEEHSGDFNQAMMELGATVCVPNAPPKCESCPLAELCAAHTAGGEQQYPVKKPKPPRRIEQRTLFLLQQGGRLALRRRPPRGLLASMWELPSENGALDQRQAVQAVRAMGLEPVRLLPLPPAKHIFTHIEWHMTGWRVLLAPPVSAPDLVWASIEELRERYPLPSAFRPYLNAFLEKTEQSGDTNAYSAQRKQ</sequence>
<dbReference type="EMBL" id="CP046051">
    <property type="protein sequence ID" value="QKN23537.1"/>
    <property type="molecule type" value="Genomic_DNA"/>
</dbReference>
<dbReference type="SMART" id="SM00478">
    <property type="entry name" value="ENDO3c"/>
    <property type="match status" value="1"/>
</dbReference>
<evidence type="ECO:0000256" key="8">
    <source>
        <dbReference type="ARBA" id="ARBA00022763"/>
    </source>
</evidence>
<dbReference type="SUPFAM" id="SSF48150">
    <property type="entry name" value="DNA-glycosylase"/>
    <property type="match status" value="1"/>
</dbReference>
<dbReference type="InterPro" id="IPR005760">
    <property type="entry name" value="A/G_AdeGlyc_MutY"/>
</dbReference>
<dbReference type="InterPro" id="IPR000445">
    <property type="entry name" value="HhH_motif"/>
</dbReference>
<dbReference type="Gene3D" id="1.10.1670.10">
    <property type="entry name" value="Helix-hairpin-Helix base-excision DNA repair enzymes (C-terminal)"/>
    <property type="match status" value="1"/>
</dbReference>
<dbReference type="CDD" id="cd03431">
    <property type="entry name" value="NUDIX_DNA_Glycosylase_C-MutY"/>
    <property type="match status" value="1"/>
</dbReference>
<evidence type="ECO:0000313" key="16">
    <source>
        <dbReference type="EMBL" id="QKN23537.1"/>
    </source>
</evidence>
<feature type="domain" description="HhH-GPD" evidence="15">
    <location>
        <begin position="39"/>
        <end position="190"/>
    </location>
</feature>
<comment type="cofactor">
    <cofactor evidence="14">
        <name>[4Fe-4S] cluster</name>
        <dbReference type="ChEBI" id="CHEBI:49883"/>
    </cofactor>
    <text evidence="14">Binds 1 [4Fe-4S] cluster.</text>
</comment>
<dbReference type="EC" id="3.2.2.31" evidence="4 14"/>
<comment type="function">
    <text evidence="2">Adenine glycosylase active on G-A mispairs. MutY also corrects error-prone DNA synthesis past GO lesions which are due to the oxidatively damaged form of guanine: 7,8-dihydro-8-oxoguanine (8-oxo-dGTP).</text>
</comment>
<evidence type="ECO:0000256" key="3">
    <source>
        <dbReference type="ARBA" id="ARBA00008343"/>
    </source>
</evidence>
<keyword evidence="11" id="KW-0411">Iron-sulfur</keyword>
<dbReference type="NCBIfam" id="TIGR01084">
    <property type="entry name" value="mutY"/>
    <property type="match status" value="1"/>
</dbReference>
<accession>A0A859DNG5</accession>
<dbReference type="Proteomes" id="UP000501316">
    <property type="component" value="Chromosome"/>
</dbReference>
<dbReference type="RefSeq" id="WP_086036874.1">
    <property type="nucleotide sequence ID" value="NZ_CP046051.1"/>
</dbReference>
<evidence type="ECO:0000256" key="11">
    <source>
        <dbReference type="ARBA" id="ARBA00023014"/>
    </source>
</evidence>
<dbReference type="GO" id="GO:0051539">
    <property type="term" value="F:4 iron, 4 sulfur cluster binding"/>
    <property type="evidence" value="ECO:0007669"/>
    <property type="project" value="UniProtKB-UniRule"/>
</dbReference>
<evidence type="ECO:0000259" key="15">
    <source>
        <dbReference type="SMART" id="SM00478"/>
    </source>
</evidence>
<keyword evidence="13 14" id="KW-0326">Glycosidase</keyword>
<dbReference type="Gene3D" id="3.90.79.10">
    <property type="entry name" value="Nucleoside Triphosphate Pyrophosphohydrolase"/>
    <property type="match status" value="1"/>
</dbReference>
<evidence type="ECO:0000256" key="7">
    <source>
        <dbReference type="ARBA" id="ARBA00022723"/>
    </source>
</evidence>
<keyword evidence="9" id="KW-0378">Hydrolase</keyword>
<evidence type="ECO:0000313" key="19">
    <source>
        <dbReference type="Proteomes" id="UP000509623"/>
    </source>
</evidence>
<evidence type="ECO:0000256" key="1">
    <source>
        <dbReference type="ARBA" id="ARBA00000843"/>
    </source>
</evidence>
<dbReference type="GO" id="GO:0006284">
    <property type="term" value="P:base-excision repair"/>
    <property type="evidence" value="ECO:0007669"/>
    <property type="project" value="UniProtKB-UniRule"/>
</dbReference>
<dbReference type="GO" id="GO:0035485">
    <property type="term" value="F:adenine/guanine mispair binding"/>
    <property type="evidence" value="ECO:0007669"/>
    <property type="project" value="TreeGrafter"/>
</dbReference>
<comment type="catalytic activity">
    <reaction evidence="1 14">
        <text>Hydrolyzes free adenine bases from 7,8-dihydro-8-oxoguanine:adenine mismatched double-stranded DNA, leaving an apurinic site.</text>
        <dbReference type="EC" id="3.2.2.31"/>
    </reaction>
</comment>
<evidence type="ECO:0000256" key="10">
    <source>
        <dbReference type="ARBA" id="ARBA00023004"/>
    </source>
</evidence>
<keyword evidence="19" id="KW-1185">Reference proteome</keyword>
<dbReference type="InterPro" id="IPR015797">
    <property type="entry name" value="NUDIX_hydrolase-like_dom_sf"/>
</dbReference>
<dbReference type="InterPro" id="IPR003265">
    <property type="entry name" value="HhH-GPD_domain"/>
</dbReference>
<dbReference type="EMBL" id="CP046161">
    <property type="protein sequence ID" value="QKO29784.1"/>
    <property type="molecule type" value="Genomic_DNA"/>
</dbReference>
<keyword evidence="8 14" id="KW-0227">DNA damage</keyword>
<keyword evidence="12" id="KW-0234">DNA repair</keyword>
<dbReference type="InterPro" id="IPR011257">
    <property type="entry name" value="DNA_glycosylase"/>
</dbReference>
<dbReference type="InterPro" id="IPR029119">
    <property type="entry name" value="MutY_C"/>
</dbReference>
<dbReference type="GO" id="GO:0046872">
    <property type="term" value="F:metal ion binding"/>
    <property type="evidence" value="ECO:0007669"/>
    <property type="project" value="UniProtKB-UniRule"/>
</dbReference>
<dbReference type="PANTHER" id="PTHR42944">
    <property type="entry name" value="ADENINE DNA GLYCOSYLASE"/>
    <property type="match status" value="1"/>
</dbReference>
<dbReference type="AlphaFoldDB" id="A0A859DNG5"/>
<evidence type="ECO:0000256" key="4">
    <source>
        <dbReference type="ARBA" id="ARBA00012045"/>
    </source>
</evidence>
<dbReference type="GO" id="GO:0000701">
    <property type="term" value="F:purine-specific mismatch base pair DNA N-glycosylase activity"/>
    <property type="evidence" value="ECO:0007669"/>
    <property type="project" value="UniProtKB-EC"/>
</dbReference>
<dbReference type="InterPro" id="IPR004036">
    <property type="entry name" value="Endonuclease-III-like_CS2"/>
</dbReference>
<keyword evidence="6" id="KW-0004">4Fe-4S</keyword>
<keyword evidence="7" id="KW-0479">Metal-binding</keyword>
<evidence type="ECO:0000256" key="9">
    <source>
        <dbReference type="ARBA" id="ARBA00022801"/>
    </source>
</evidence>
<evidence type="ECO:0000256" key="13">
    <source>
        <dbReference type="ARBA" id="ARBA00023295"/>
    </source>
</evidence>
<organism evidence="16 18">
    <name type="scientific">Caproicibacterium lactatifermentans</name>
    <dbReference type="NCBI Taxonomy" id="2666138"/>
    <lineage>
        <taxon>Bacteria</taxon>
        <taxon>Bacillati</taxon>
        <taxon>Bacillota</taxon>
        <taxon>Clostridia</taxon>
        <taxon>Eubacteriales</taxon>
        <taxon>Oscillospiraceae</taxon>
        <taxon>Caproicibacterium</taxon>
    </lineage>
</organism>
<evidence type="ECO:0000256" key="5">
    <source>
        <dbReference type="ARBA" id="ARBA00022023"/>
    </source>
</evidence>
<dbReference type="KEGG" id="clf:GJQ69_02970"/>
<gene>
    <name evidence="16" type="primary">mutY</name>
    <name evidence="16" type="ORF">GJQ69_02970</name>
    <name evidence="17" type="ORF">GKP14_01395</name>
</gene>
<dbReference type="Proteomes" id="UP000509623">
    <property type="component" value="Chromosome"/>
</dbReference>
<dbReference type="GO" id="GO:0034039">
    <property type="term" value="F:8-oxo-7,8-dihydroguanine DNA N-glycosylase activity"/>
    <property type="evidence" value="ECO:0007669"/>
    <property type="project" value="TreeGrafter"/>
</dbReference>
<dbReference type="Pfam" id="PF00730">
    <property type="entry name" value="HhH-GPD"/>
    <property type="match status" value="1"/>
</dbReference>
<dbReference type="SUPFAM" id="SSF55811">
    <property type="entry name" value="Nudix"/>
    <property type="match status" value="1"/>
</dbReference>